<keyword evidence="2" id="KW-1185">Reference proteome</keyword>
<sequence>MSDLAARLPASLTAAAEAVRRGDPDRFAATMAAPADLRDRLWPLYAANLEIARAPWASAEPMVAEMRLQWWIDALEGVGEGREPPHEIGPALMPLAGPARHLIAVAEARRADCWPDPFADRAALWAYLDQTAGSLYWGAAEALGAPEGAEGQVRGFGAGAGLAALLRAWPELVARNRPPMAGLGPDEFRTLAEEGLARLAAGRRALRGPARAALLPGWQARTLLGRVRKGADPLVPGTLELSEFSRRTGLLRAAFGWI</sequence>
<evidence type="ECO:0000313" key="2">
    <source>
        <dbReference type="Proteomes" id="UP000028607"/>
    </source>
</evidence>
<name>A0A085TXG1_9RHOB</name>
<dbReference type="STRING" id="1317124.DW2_08262"/>
<dbReference type="InterPro" id="IPR002060">
    <property type="entry name" value="Squ/phyt_synthse"/>
</dbReference>
<comment type="caution">
    <text evidence="1">The sequence shown here is derived from an EMBL/GenBank/DDBJ whole genome shotgun (WGS) entry which is preliminary data.</text>
</comment>
<dbReference type="SUPFAM" id="SSF48576">
    <property type="entry name" value="Terpenoid synthases"/>
    <property type="match status" value="1"/>
</dbReference>
<reference evidence="1 2" key="2">
    <citation type="journal article" date="2015" name="Antonie Van Leeuwenhoek">
        <title>Thioclava indica sp. nov., isolated from surface seawater of the Indian Ocean.</title>
        <authorList>
            <person name="Liu Y."/>
            <person name="Lai Q."/>
            <person name="Du J."/>
            <person name="Xu H."/>
            <person name="Jiang L."/>
            <person name="Shao Z."/>
        </authorList>
    </citation>
    <scope>NUCLEOTIDE SEQUENCE [LARGE SCALE GENOMIC DNA]</scope>
    <source>
        <strain evidence="1 2">13D2W-2</strain>
    </source>
</reference>
<evidence type="ECO:0000313" key="1">
    <source>
        <dbReference type="EMBL" id="KFE35408.1"/>
    </source>
</evidence>
<dbReference type="PATRIC" id="fig|1317124.6.peg.1681"/>
<reference evidence="2" key="1">
    <citation type="submission" date="2013-04" db="EMBL/GenBank/DDBJ databases">
        <title>Thioclava sp. 13D2W-2 Genome Sequencing.</title>
        <authorList>
            <person name="Lai Q."/>
            <person name="Li G."/>
            <person name="Shao Z."/>
        </authorList>
    </citation>
    <scope>NUCLEOTIDE SEQUENCE [LARGE SCALE GENOMIC DNA]</scope>
    <source>
        <strain evidence="2">13D2W-2</strain>
    </source>
</reference>
<dbReference type="Gene3D" id="1.10.600.10">
    <property type="entry name" value="Farnesyl Diphosphate Synthase"/>
    <property type="match status" value="1"/>
</dbReference>
<dbReference type="AlphaFoldDB" id="A0A085TXG1"/>
<proteinExistence type="predicted"/>
<dbReference type="RefSeq" id="WP_238321292.1">
    <property type="nucleotide sequence ID" value="NZ_AQRC01000005.1"/>
</dbReference>
<protein>
    <submittedName>
        <fullName evidence="1">Phytoene/squalene synthetase</fullName>
    </submittedName>
</protein>
<dbReference type="InterPro" id="IPR008949">
    <property type="entry name" value="Isoprenoid_synthase_dom_sf"/>
</dbReference>
<dbReference type="eggNOG" id="COG1562">
    <property type="taxonomic scope" value="Bacteria"/>
</dbReference>
<gene>
    <name evidence="1" type="ORF">DW2_08262</name>
</gene>
<organism evidence="1 2">
    <name type="scientific">Thioclava atlantica</name>
    <dbReference type="NCBI Taxonomy" id="1317124"/>
    <lineage>
        <taxon>Bacteria</taxon>
        <taxon>Pseudomonadati</taxon>
        <taxon>Pseudomonadota</taxon>
        <taxon>Alphaproteobacteria</taxon>
        <taxon>Rhodobacterales</taxon>
        <taxon>Paracoccaceae</taxon>
        <taxon>Thioclava</taxon>
    </lineage>
</organism>
<accession>A0A085TXG1</accession>
<dbReference type="EMBL" id="AQRC01000005">
    <property type="protein sequence ID" value="KFE35408.1"/>
    <property type="molecule type" value="Genomic_DNA"/>
</dbReference>
<dbReference type="Proteomes" id="UP000028607">
    <property type="component" value="Unassembled WGS sequence"/>
</dbReference>
<dbReference type="Pfam" id="PF00494">
    <property type="entry name" value="SQS_PSY"/>
    <property type="match status" value="1"/>
</dbReference>